<comment type="similarity">
    <text evidence="2">Belongs to the class-I pyridoxal-phosphate-dependent aminotransferase family.</text>
</comment>
<dbReference type="InterPro" id="IPR050478">
    <property type="entry name" value="Ethylene_sulfur-biosynth"/>
</dbReference>
<dbReference type="RefSeq" id="WP_067715209.1">
    <property type="nucleotide sequence ID" value="NZ_LPVJ01000029.1"/>
</dbReference>
<dbReference type="InterPro" id="IPR015421">
    <property type="entry name" value="PyrdxlP-dep_Trfase_major"/>
</dbReference>
<dbReference type="Gene3D" id="1.10.20.110">
    <property type="match status" value="1"/>
</dbReference>
<dbReference type="PROSITE" id="PS00105">
    <property type="entry name" value="AA_TRANSFER_CLASS_1"/>
    <property type="match status" value="1"/>
</dbReference>
<keyword evidence="2" id="KW-0032">Aminotransferase</keyword>
<dbReference type="InterPro" id="IPR004839">
    <property type="entry name" value="Aminotransferase_I/II_large"/>
</dbReference>
<comment type="caution">
    <text evidence="4">The sequence shown here is derived from an EMBL/GenBank/DDBJ whole genome shotgun (WGS) entry which is preliminary data.</text>
</comment>
<dbReference type="InterPro" id="IPR015422">
    <property type="entry name" value="PyrdxlP-dep_Trfase_small"/>
</dbReference>
<dbReference type="Pfam" id="PF00155">
    <property type="entry name" value="Aminotran_1_2"/>
    <property type="match status" value="1"/>
</dbReference>
<dbReference type="InterPro" id="IPR004838">
    <property type="entry name" value="NHTrfase_class1_PyrdxlP-BS"/>
</dbReference>
<proteinExistence type="inferred from homology"/>
<dbReference type="PANTHER" id="PTHR43795:SF2">
    <property type="entry name" value="BIFUNCTIONAL ASPARTATE AMINOTRANSFERASE AND GLUTAMATE_ASPARTATE-PREPHENATE AMINOTRANSFERASE"/>
    <property type="match status" value="1"/>
</dbReference>
<dbReference type="AlphaFoldDB" id="A0A124IW32"/>
<dbReference type="PANTHER" id="PTHR43795">
    <property type="entry name" value="BIFUNCTIONAL ASPARTATE AMINOTRANSFERASE AND GLUTAMATE/ASPARTATE-PREPHENATE AMINOTRANSFERASE-RELATED"/>
    <property type="match status" value="1"/>
</dbReference>
<gene>
    <name evidence="4" type="ORF">ATW55_01495</name>
</gene>
<dbReference type="GO" id="GO:0008483">
    <property type="term" value="F:transaminase activity"/>
    <property type="evidence" value="ECO:0007669"/>
    <property type="project" value="UniProtKB-KW"/>
</dbReference>
<dbReference type="OrthoDB" id="9804407at2"/>
<feature type="domain" description="Aminotransferase class I/classII large" evidence="3">
    <location>
        <begin position="196"/>
        <end position="520"/>
    </location>
</feature>
<dbReference type="Gene3D" id="3.40.640.10">
    <property type="entry name" value="Type I PLP-dependent aspartate aminotransferase-like (Major domain)"/>
    <property type="match status" value="1"/>
</dbReference>
<evidence type="ECO:0000256" key="1">
    <source>
        <dbReference type="ARBA" id="ARBA00022898"/>
    </source>
</evidence>
<evidence type="ECO:0000313" key="5">
    <source>
        <dbReference type="Proteomes" id="UP000053557"/>
    </source>
</evidence>
<dbReference type="NCBIfam" id="TIGR03801">
    <property type="entry name" value="asp_4_decarbox"/>
    <property type="match status" value="1"/>
</dbReference>
<dbReference type="EMBL" id="LPVJ01000029">
    <property type="protein sequence ID" value="KUO96111.1"/>
    <property type="molecule type" value="Genomic_DNA"/>
</dbReference>
<dbReference type="GO" id="GO:0006520">
    <property type="term" value="P:amino acid metabolic process"/>
    <property type="evidence" value="ECO:0007669"/>
    <property type="project" value="TreeGrafter"/>
</dbReference>
<evidence type="ECO:0000259" key="3">
    <source>
        <dbReference type="Pfam" id="PF00155"/>
    </source>
</evidence>
<dbReference type="CDD" id="cd00609">
    <property type="entry name" value="AAT_like"/>
    <property type="match status" value="1"/>
</dbReference>
<dbReference type="Proteomes" id="UP000053557">
    <property type="component" value="Unassembled WGS sequence"/>
</dbReference>
<dbReference type="InterPro" id="IPR022518">
    <property type="entry name" value="Aspartate_4-decarboxylase"/>
</dbReference>
<name>A0A124IW32_9BACL</name>
<accession>A0A124IW32</accession>
<dbReference type="GO" id="GO:0030170">
    <property type="term" value="F:pyridoxal phosphate binding"/>
    <property type="evidence" value="ECO:0007669"/>
    <property type="project" value="InterPro"/>
</dbReference>
<keyword evidence="2" id="KW-0808">Transferase</keyword>
<organism evidence="4 5">
    <name type="scientific">Ferroacidibacillus organovorans</name>
    <dbReference type="NCBI Taxonomy" id="1765683"/>
    <lineage>
        <taxon>Bacteria</taxon>
        <taxon>Bacillati</taxon>
        <taxon>Bacillota</taxon>
        <taxon>Bacilli</taxon>
        <taxon>Bacillales</taxon>
        <taxon>Alicyclobacillaceae</taxon>
        <taxon>Ferroacidibacillus</taxon>
    </lineage>
</organism>
<sequence>MTVEERLLLGKRYEGISPFEFKNELIALAESKQKKSARAMLNAGRGNPNWIAATAREAFFALGQFAVDEAKLTLEAGDLAGMPSRHGVFARFEVYQAKHRDRPGMDLLAKIIAYGIHRFAFDPDDWLYELVDGIIGDHYPVPDRMLRHIECVVNAYLMQELCDNKPPDGRYQLFAVEGATAAMCYIFQSLLENELLARGDRVAIMVPIFPPYVEIPHLAEYDFDIVEIHASATSSNGDHTWQYPADEIDKLRDPSIRALFLVNPSNPPSVAIDQKTRQHLIDTIKQYNPRLMIITDDVYSTFVEHFQSLMADLPYHTIGVYSYSKYFGVTGWRLGVIALHEKNVFDDRLKHLAETQKKRLNARYSSLTTEPEQLRFIDRMVADSRQVALNHTAGLSTPQQVQMALFSVFAMLQEGLAYRDQTREICHKRMRLLYEGLGLPFPNLPNDADYYTQFDLAEWAVSHYGQGFSDYLTKAYSPVDILLRLAEQSSIVLLNGGGFYGPAWSIRVSLANLADDDYAKIGRALHAALETYVTEWRAASGARDDTKIT</sequence>
<protein>
    <recommendedName>
        <fullName evidence="2">Aminotransferase</fullName>
        <ecNumber evidence="2">2.6.1.-</ecNumber>
    </recommendedName>
</protein>
<dbReference type="NCBIfam" id="NF006755">
    <property type="entry name" value="PRK09275.1"/>
    <property type="match status" value="1"/>
</dbReference>
<dbReference type="SUPFAM" id="SSF53383">
    <property type="entry name" value="PLP-dependent transferases"/>
    <property type="match status" value="1"/>
</dbReference>
<dbReference type="InterPro" id="IPR015424">
    <property type="entry name" value="PyrdxlP-dep_Trfase"/>
</dbReference>
<dbReference type="Gene3D" id="3.90.1150.10">
    <property type="entry name" value="Aspartate Aminotransferase, domain 1"/>
    <property type="match status" value="1"/>
</dbReference>
<reference evidence="4 5" key="1">
    <citation type="submission" date="2015-12" db="EMBL/GenBank/DDBJ databases">
        <title>Draft genome sequence of Acidibacillus ferrooxidans ITV001, isolated from a chalcopyrite acid mine drainage site in Brazil.</title>
        <authorList>
            <person name="Dall'Agnol H."/>
            <person name="Nancucheo I."/>
            <person name="Johnson B."/>
            <person name="Oliveira R."/>
            <person name="Leite L."/>
            <person name="Pylro V."/>
            <person name="Nunes G.L."/>
            <person name="Tzotzos G."/>
            <person name="Fernandes G.R."/>
            <person name="Dutra J."/>
            <person name="Orellana S.C."/>
            <person name="Oliveira G."/>
        </authorList>
    </citation>
    <scope>NUCLEOTIDE SEQUENCE [LARGE SCALE GENOMIC DNA]</scope>
    <source>
        <strain evidence="5">ITV01</strain>
    </source>
</reference>
<evidence type="ECO:0000313" key="4">
    <source>
        <dbReference type="EMBL" id="KUO96111.1"/>
    </source>
</evidence>
<keyword evidence="5" id="KW-1185">Reference proteome</keyword>
<keyword evidence="1" id="KW-0663">Pyridoxal phosphate</keyword>
<comment type="cofactor">
    <cofactor evidence="2">
        <name>pyridoxal 5'-phosphate</name>
        <dbReference type="ChEBI" id="CHEBI:597326"/>
    </cofactor>
</comment>
<dbReference type="EC" id="2.6.1.-" evidence="2"/>
<evidence type="ECO:0000256" key="2">
    <source>
        <dbReference type="RuleBase" id="RU000481"/>
    </source>
</evidence>